<accession>A0A095VQF3</accession>
<evidence type="ECO:0000256" key="6">
    <source>
        <dbReference type="ARBA" id="ARBA00023136"/>
    </source>
</evidence>
<dbReference type="Proteomes" id="UP000029640">
    <property type="component" value="Unassembled WGS sequence"/>
</dbReference>
<dbReference type="RefSeq" id="WP_035517290.1">
    <property type="nucleotide sequence ID" value="NZ_KN234777.1"/>
</dbReference>
<evidence type="ECO:0000256" key="3">
    <source>
        <dbReference type="ARBA" id="ARBA00022475"/>
    </source>
</evidence>
<comment type="similarity">
    <text evidence="2">Belongs to the ABC-4 integral membrane protein family. LolC/E subfamily.</text>
</comment>
<feature type="transmembrane region" description="Helical" evidence="7">
    <location>
        <begin position="369"/>
        <end position="389"/>
    </location>
</feature>
<dbReference type="PANTHER" id="PTHR30489:SF0">
    <property type="entry name" value="LIPOPROTEIN-RELEASING SYSTEM TRANSMEMBRANE PROTEIN LOLE"/>
    <property type="match status" value="1"/>
</dbReference>
<keyword evidence="6 7" id="KW-0472">Membrane</keyword>
<reference evidence="10 11" key="1">
    <citation type="journal article" date="2014" name="Genome Announc.">
        <title>Genome Sequence of Gammaproteobacterial Pseudohaliea rubra Type Strain DSM 19751, Isolated from Coastal Seawater of the Mediterranean Sea.</title>
        <authorList>
            <person name="Spring S."/>
            <person name="Fiebig A."/>
            <person name="Riedel T."/>
            <person name="Goker M."/>
            <person name="Klenk H.P."/>
        </authorList>
    </citation>
    <scope>NUCLEOTIDE SEQUENCE [LARGE SCALE GENOMIC DNA]</scope>
    <source>
        <strain evidence="10 11">DSM 19751</strain>
    </source>
</reference>
<dbReference type="PANTHER" id="PTHR30489">
    <property type="entry name" value="LIPOPROTEIN-RELEASING SYSTEM TRANSMEMBRANE PROTEIN LOLE"/>
    <property type="match status" value="1"/>
</dbReference>
<dbReference type="InterPro" id="IPR003838">
    <property type="entry name" value="ABC3_permease_C"/>
</dbReference>
<name>A0A095VQF3_9GAMM</name>
<proteinExistence type="inferred from homology"/>
<feature type="domain" description="MacB-like periplasmic core" evidence="9">
    <location>
        <begin position="27"/>
        <end position="200"/>
    </location>
</feature>
<organism evidence="10 11">
    <name type="scientific">Pseudohaliea rubra DSM 19751</name>
    <dbReference type="NCBI Taxonomy" id="1265313"/>
    <lineage>
        <taxon>Bacteria</taxon>
        <taxon>Pseudomonadati</taxon>
        <taxon>Pseudomonadota</taxon>
        <taxon>Gammaproteobacteria</taxon>
        <taxon>Cellvibrionales</taxon>
        <taxon>Halieaceae</taxon>
        <taxon>Pseudohaliea</taxon>
    </lineage>
</organism>
<dbReference type="Pfam" id="PF12704">
    <property type="entry name" value="MacB_PCD"/>
    <property type="match status" value="1"/>
</dbReference>
<feature type="transmembrane region" description="Helical" evidence="7">
    <location>
        <begin position="260"/>
        <end position="285"/>
    </location>
</feature>
<comment type="subcellular location">
    <subcellularLocation>
        <location evidence="1">Cell membrane</location>
        <topology evidence="1">Multi-pass membrane protein</topology>
    </subcellularLocation>
</comment>
<evidence type="ECO:0000256" key="4">
    <source>
        <dbReference type="ARBA" id="ARBA00022692"/>
    </source>
</evidence>
<evidence type="ECO:0000259" key="9">
    <source>
        <dbReference type="Pfam" id="PF12704"/>
    </source>
</evidence>
<evidence type="ECO:0000259" key="8">
    <source>
        <dbReference type="Pfam" id="PF02687"/>
    </source>
</evidence>
<evidence type="ECO:0000256" key="5">
    <source>
        <dbReference type="ARBA" id="ARBA00022989"/>
    </source>
</evidence>
<feature type="transmembrane region" description="Helical" evidence="7">
    <location>
        <begin position="24"/>
        <end position="48"/>
    </location>
</feature>
<dbReference type="InterPro" id="IPR051447">
    <property type="entry name" value="Lipoprotein-release_system"/>
</dbReference>
<dbReference type="InterPro" id="IPR025857">
    <property type="entry name" value="MacB_PCD"/>
</dbReference>
<dbReference type="HOGENOM" id="CLU_000604_8_1_6"/>
<protein>
    <submittedName>
        <fullName evidence="10">Lipoprotein releasing system transmembrane protein LolC</fullName>
    </submittedName>
</protein>
<evidence type="ECO:0000256" key="1">
    <source>
        <dbReference type="ARBA" id="ARBA00004651"/>
    </source>
</evidence>
<evidence type="ECO:0000313" key="11">
    <source>
        <dbReference type="Proteomes" id="UP000029640"/>
    </source>
</evidence>
<dbReference type="OrthoDB" id="9808461at2"/>
<evidence type="ECO:0000256" key="7">
    <source>
        <dbReference type="SAM" id="Phobius"/>
    </source>
</evidence>
<dbReference type="GO" id="GO:0044874">
    <property type="term" value="P:lipoprotein localization to outer membrane"/>
    <property type="evidence" value="ECO:0007669"/>
    <property type="project" value="TreeGrafter"/>
</dbReference>
<dbReference type="Pfam" id="PF02687">
    <property type="entry name" value="FtsX"/>
    <property type="match status" value="1"/>
</dbReference>
<dbReference type="STRING" id="1265313.HRUBRA_02044"/>
<dbReference type="EMBL" id="AUVB01000057">
    <property type="protein sequence ID" value="KGE03358.1"/>
    <property type="molecule type" value="Genomic_DNA"/>
</dbReference>
<gene>
    <name evidence="10" type="ORF">HRUBRA_02044</name>
</gene>
<keyword evidence="11" id="KW-1185">Reference proteome</keyword>
<feature type="domain" description="ABC3 transporter permease C-terminal" evidence="8">
    <location>
        <begin position="263"/>
        <end position="395"/>
    </location>
</feature>
<keyword evidence="4 7" id="KW-0812">Transmembrane</keyword>
<sequence length="404" mass="41567">MGSVELARIAVRHTFAARRGQLSVFMSTLAIIGLVLAIALLLTVLSVMNGFDREMRERILSLVPHIIVHAALGDRDPATLAATLREHPAVLAATPFVAFEGLALAEGSVEAVAGLGLEPAALAEFAALGLDGSAVGGEGLYLGAAVARRLGAVPGTSITLLVPARDGEGPPETAAYPLVGIIATGTELDEGLAALPLPAASDLAGLHGSASGLRLHTIDLFDVARVRQELLPLLPPGYYLTDWTLTHGNLYEAIQLSRRLITVLLLSIIAVAAFNVVSSLVLVVMDKRGSIAILRTLGATPTQVGVLFLMQGGMIGVTGVVLGGALGLLASLAVPWLVAALEGALGVSLLATDVYPVSFIPSDVRVSDFAVVAATALFMCLCAACYPALRAARLAPAAVLQADH</sequence>
<dbReference type="GO" id="GO:0098797">
    <property type="term" value="C:plasma membrane protein complex"/>
    <property type="evidence" value="ECO:0007669"/>
    <property type="project" value="TreeGrafter"/>
</dbReference>
<keyword evidence="5 7" id="KW-1133">Transmembrane helix</keyword>
<keyword evidence="10" id="KW-0449">Lipoprotein</keyword>
<comment type="caution">
    <text evidence="10">The sequence shown here is derived from an EMBL/GenBank/DDBJ whole genome shotgun (WGS) entry which is preliminary data.</text>
</comment>
<evidence type="ECO:0000256" key="2">
    <source>
        <dbReference type="ARBA" id="ARBA00005236"/>
    </source>
</evidence>
<dbReference type="AlphaFoldDB" id="A0A095VQF3"/>
<feature type="transmembrane region" description="Helical" evidence="7">
    <location>
        <begin position="336"/>
        <end position="357"/>
    </location>
</feature>
<evidence type="ECO:0000313" key="10">
    <source>
        <dbReference type="EMBL" id="KGE03358.1"/>
    </source>
</evidence>
<dbReference type="eggNOG" id="COG4591">
    <property type="taxonomic scope" value="Bacteria"/>
</dbReference>
<keyword evidence="3" id="KW-1003">Cell membrane</keyword>
<feature type="transmembrane region" description="Helical" evidence="7">
    <location>
        <begin position="305"/>
        <end position="329"/>
    </location>
</feature>